<dbReference type="PANTHER" id="PTHR43751:SF3">
    <property type="entry name" value="SULFATASE N-TERMINAL DOMAIN-CONTAINING PROTEIN"/>
    <property type="match status" value="1"/>
</dbReference>
<feature type="transmembrane region" description="Helical" evidence="1">
    <location>
        <begin position="26"/>
        <end position="46"/>
    </location>
</feature>
<name>A0ABZ2D8V0_9SPHN</name>
<dbReference type="InterPro" id="IPR052701">
    <property type="entry name" value="GAG_Ulvan_Degrading_Sulfatases"/>
</dbReference>
<protein>
    <submittedName>
        <fullName evidence="3">Sulfatase-like hydrolase/transferase</fullName>
    </submittedName>
</protein>
<evidence type="ECO:0000313" key="4">
    <source>
        <dbReference type="Proteomes" id="UP001335183"/>
    </source>
</evidence>
<evidence type="ECO:0000259" key="2">
    <source>
        <dbReference type="Pfam" id="PF00884"/>
    </source>
</evidence>
<feature type="transmembrane region" description="Helical" evidence="1">
    <location>
        <begin position="198"/>
        <end position="217"/>
    </location>
</feature>
<dbReference type="Proteomes" id="UP001335183">
    <property type="component" value="Chromosome"/>
</dbReference>
<feature type="transmembrane region" description="Helical" evidence="1">
    <location>
        <begin position="157"/>
        <end position="178"/>
    </location>
</feature>
<dbReference type="PANTHER" id="PTHR43751">
    <property type="entry name" value="SULFATASE"/>
    <property type="match status" value="1"/>
</dbReference>
<evidence type="ECO:0000256" key="1">
    <source>
        <dbReference type="SAM" id="Phobius"/>
    </source>
</evidence>
<gene>
    <name evidence="3" type="ORF">V5F89_02460</name>
</gene>
<proteinExistence type="predicted"/>
<keyword evidence="1" id="KW-0472">Membrane</keyword>
<dbReference type="InterPro" id="IPR017850">
    <property type="entry name" value="Alkaline_phosphatase_core_sf"/>
</dbReference>
<reference evidence="3 4" key="1">
    <citation type="submission" date="2024-02" db="EMBL/GenBank/DDBJ databases">
        <title>The whole genome sequence of five bacterial samples isolated from Abu Dhabi Sabkha-shore region.</title>
        <authorList>
            <person name="Sudalaimuthuasari N."/>
            <person name="Sarfraz B."/>
            <person name="Tuyisabe J.D."/>
            <person name="Mugisha Ntwali L.D.M."/>
            <person name="Ali A.I.A.A."/>
            <person name="Almansoori S.Z.A."/>
            <person name="Alajami H.S.A."/>
            <person name="Almeqbaali A.A.S."/>
            <person name="Kundu B."/>
            <person name="Saeed E.E."/>
            <person name="Sukumarinath V."/>
            <person name="Mishra A.K."/>
            <person name="Hazzouri K.M."/>
            <person name="Almaskari R."/>
            <person name="Sharma A.K."/>
            <person name="Amiri K.M.A."/>
        </authorList>
    </citation>
    <scope>NUCLEOTIDE SEQUENCE [LARGE SCALE GENOMIC DNA]</scope>
    <source>
        <strain evidence="4">kcgeb_sd</strain>
    </source>
</reference>
<keyword evidence="1" id="KW-0812">Transmembrane</keyword>
<accession>A0ABZ2D8V0</accession>
<dbReference type="InterPro" id="IPR000917">
    <property type="entry name" value="Sulfatase_N"/>
</dbReference>
<dbReference type="Gene3D" id="3.40.720.10">
    <property type="entry name" value="Alkaline Phosphatase, subunit A"/>
    <property type="match status" value="1"/>
</dbReference>
<organism evidence="3 4">
    <name type="scientific">Pelagerythrobacter marensis</name>
    <dbReference type="NCBI Taxonomy" id="543877"/>
    <lineage>
        <taxon>Bacteria</taxon>
        <taxon>Pseudomonadati</taxon>
        <taxon>Pseudomonadota</taxon>
        <taxon>Alphaproteobacteria</taxon>
        <taxon>Sphingomonadales</taxon>
        <taxon>Erythrobacteraceae</taxon>
        <taxon>Pelagerythrobacter</taxon>
    </lineage>
</organism>
<feature type="transmembrane region" description="Helical" evidence="1">
    <location>
        <begin position="69"/>
        <end position="91"/>
    </location>
</feature>
<dbReference type="RefSeq" id="WP_338446680.1">
    <property type="nucleotide sequence ID" value="NZ_CP144918.1"/>
</dbReference>
<keyword evidence="1" id="KW-1133">Transmembrane helix</keyword>
<dbReference type="SUPFAM" id="SSF53649">
    <property type="entry name" value="Alkaline phosphatase-like"/>
    <property type="match status" value="1"/>
</dbReference>
<sequence length="673" mass="71040">MATAAAQVGIDESLSGDAGRRLSARLLALVPIAVVLAASAIELALADRKYGLFTGGFGQSRAVDTASELAQFAIGYALAQAVVAVAGWLLAVRLARGRPSWTAAYVFALVNGVGFCLLLAAQYQLHSYFSDTVNFALLGKLGGGSLADALLFAASEIGIALAGLGALLLGAWAVWRFALRILPVDMPRPRRPRRPRTVTQLALAGAFLVAAQGLFAIRSDAAFGLDRTLAWSALTAMLDRATDFDRDGYGLFAVQRDSAPFDAARHPLALDIPGNGIDEDGYGGDLALVPLATPLGPQVFAGRRPHVVVVVMESMRGDVLGKRVNGKPVAPNLEALAAAGSVAGPAYSHVGFTTESLKSLFSGQLAPQAGDPSLFRDLKASGYRIGVFSGQPEDFGGISQTVGMRPSADTYVDAELLREKRAFDFAAKGSLLVDESHLLAAFDRTLGADDWQAAPHFVYFNFQTPHFPYHHRDVPGRLVDEPIARGAIGADRAEDVQATYWNAVAHADAWLGEVVARLKAKGVWDDTVLIVSGDHGEDLFEDGFLGHGHVINGRQFGTVLVANRPDMLPPGPVGLADYRAILSAAIRGEAPSAPAVPPFLHIGPLAAPTAIGLAGPDGALTSLRLDTGEACVVERGECALYSALEGAGRERVEALIARWGSERWRAHRRAAAD</sequence>
<dbReference type="EMBL" id="CP144918">
    <property type="protein sequence ID" value="WWA47793.1"/>
    <property type="molecule type" value="Genomic_DNA"/>
</dbReference>
<feature type="transmembrane region" description="Helical" evidence="1">
    <location>
        <begin position="103"/>
        <end position="125"/>
    </location>
</feature>
<feature type="domain" description="Sulfatase N-terminal" evidence="2">
    <location>
        <begin position="305"/>
        <end position="549"/>
    </location>
</feature>
<evidence type="ECO:0000313" key="3">
    <source>
        <dbReference type="EMBL" id="WWA47793.1"/>
    </source>
</evidence>
<keyword evidence="4" id="KW-1185">Reference proteome</keyword>
<dbReference type="Pfam" id="PF00884">
    <property type="entry name" value="Sulfatase"/>
    <property type="match status" value="1"/>
</dbReference>